<keyword evidence="2" id="KW-1133">Transmembrane helix</keyword>
<proteinExistence type="predicted"/>
<feature type="coiled-coil region" evidence="1">
    <location>
        <begin position="195"/>
        <end position="276"/>
    </location>
</feature>
<keyword evidence="2" id="KW-0472">Membrane</keyword>
<keyword evidence="2" id="KW-0812">Transmembrane</keyword>
<feature type="transmembrane region" description="Helical" evidence="2">
    <location>
        <begin position="123"/>
        <end position="146"/>
    </location>
</feature>
<feature type="transmembrane region" description="Helical" evidence="2">
    <location>
        <begin position="166"/>
        <end position="184"/>
    </location>
</feature>
<keyword evidence="1" id="KW-0175">Coiled coil</keyword>
<sequence length="295" mass="34847">MEEIDYQKEKEDRLKGFTWIILFGPPTFLLFVLLIRIFFHVPFSNWVFVIFGYMFVVTLVGLKRKSFFWVGLVIFSDILVTFLMIYFFSPFLINVIGSSALLMFVVYIFFIGHIFNVSLKKKFIYVFLMGIIVAVTVLISFEYLGIYPSYKNYQINNYFLKDLKHLAASIVVVIGGFSFFTFHLNSFLELLRMRADELDRARVEISSANADLERRVEERTKELEEAKTILEIKVEARKEELKRLAESLEEQVKQKSNDLQRKLEELENLNRSTIERELKMVEMKRKLGSLKKRTK</sequence>
<dbReference type="EMBL" id="PCRP01000059">
    <property type="protein sequence ID" value="PIP23380.1"/>
    <property type="molecule type" value="Genomic_DNA"/>
</dbReference>
<accession>A0A2G9YVY8</accession>
<comment type="caution">
    <text evidence="3">The sequence shown here is derived from an EMBL/GenBank/DDBJ whole genome shotgun (WGS) entry which is preliminary data.</text>
</comment>
<evidence type="ECO:0000256" key="2">
    <source>
        <dbReference type="SAM" id="Phobius"/>
    </source>
</evidence>
<feature type="transmembrane region" description="Helical" evidence="2">
    <location>
        <begin position="45"/>
        <end position="62"/>
    </location>
</feature>
<evidence type="ECO:0000313" key="3">
    <source>
        <dbReference type="EMBL" id="PIP23380.1"/>
    </source>
</evidence>
<dbReference type="AlphaFoldDB" id="A0A2G9YVY8"/>
<reference evidence="3 4" key="1">
    <citation type="submission" date="2017-09" db="EMBL/GenBank/DDBJ databases">
        <title>Depth-based differentiation of microbial function through sediment-hosted aquifers and enrichment of novel symbionts in the deep terrestrial subsurface.</title>
        <authorList>
            <person name="Probst A.J."/>
            <person name="Ladd B."/>
            <person name="Jarett J.K."/>
            <person name="Geller-Mcgrath D.E."/>
            <person name="Sieber C.M."/>
            <person name="Emerson J.B."/>
            <person name="Anantharaman K."/>
            <person name="Thomas B.C."/>
            <person name="Malmstrom R."/>
            <person name="Stieglmeier M."/>
            <person name="Klingl A."/>
            <person name="Woyke T."/>
            <person name="Ryan C.M."/>
            <person name="Banfield J.F."/>
        </authorList>
    </citation>
    <scope>NUCLEOTIDE SEQUENCE [LARGE SCALE GENOMIC DNA]</scope>
    <source>
        <strain evidence="3">CG23_combo_of_CG06-09_8_20_14_all_38_19</strain>
    </source>
</reference>
<organism evidence="3 4">
    <name type="scientific">Candidatus Nealsonbacteria bacterium CG23_combo_of_CG06-09_8_20_14_all_38_19</name>
    <dbReference type="NCBI Taxonomy" id="1974721"/>
    <lineage>
        <taxon>Bacteria</taxon>
        <taxon>Candidatus Nealsoniibacteriota</taxon>
    </lineage>
</organism>
<feature type="transmembrane region" description="Helical" evidence="2">
    <location>
        <begin position="16"/>
        <end position="39"/>
    </location>
</feature>
<dbReference type="Proteomes" id="UP000230273">
    <property type="component" value="Unassembled WGS sequence"/>
</dbReference>
<evidence type="ECO:0000313" key="4">
    <source>
        <dbReference type="Proteomes" id="UP000230273"/>
    </source>
</evidence>
<feature type="transmembrane region" description="Helical" evidence="2">
    <location>
        <begin position="67"/>
        <end position="85"/>
    </location>
</feature>
<protein>
    <submittedName>
        <fullName evidence="3">Uncharacterized protein</fullName>
    </submittedName>
</protein>
<evidence type="ECO:0000256" key="1">
    <source>
        <dbReference type="SAM" id="Coils"/>
    </source>
</evidence>
<gene>
    <name evidence="3" type="ORF">COX36_03725</name>
</gene>
<feature type="transmembrane region" description="Helical" evidence="2">
    <location>
        <begin position="91"/>
        <end position="111"/>
    </location>
</feature>
<name>A0A2G9YVY8_9BACT</name>